<dbReference type="Gene3D" id="1.20.1440.60">
    <property type="entry name" value="23S rRNA-intervening sequence"/>
    <property type="match status" value="1"/>
</dbReference>
<dbReference type="PANTHER" id="PTHR38471:SF2">
    <property type="entry name" value="FOUR HELIX BUNDLE PROTEIN"/>
    <property type="match status" value="1"/>
</dbReference>
<gene>
    <name evidence="2" type="ORF">A2113_00305</name>
</gene>
<feature type="coiled-coil region" evidence="1">
    <location>
        <begin position="95"/>
        <end position="122"/>
    </location>
</feature>
<name>A0A1G1W1P8_9BACT</name>
<protein>
    <recommendedName>
        <fullName evidence="4">Four helix bundle protein</fullName>
    </recommendedName>
</protein>
<sequence length="122" mass="14072">MKGKVRKPEDIRERTFKFALRVIKLCKELPKNEINRVLINQVLRSGTSIGANLEEALGAHTKAEFTNSTNIAKKEARETNYWLRIMAESNSLKMKRRMENLLDEAEEILKILTSSVKKLKNT</sequence>
<evidence type="ECO:0000313" key="2">
    <source>
        <dbReference type="EMBL" id="OGY21317.1"/>
    </source>
</evidence>
<accession>A0A1G1W1P8</accession>
<proteinExistence type="predicted"/>
<dbReference type="STRING" id="1802591.A2113_00305"/>
<keyword evidence="1" id="KW-0175">Coiled coil</keyword>
<organism evidence="2 3">
    <name type="scientific">Candidatus Woykebacteria bacterium GWA1_44_8</name>
    <dbReference type="NCBI Taxonomy" id="1802591"/>
    <lineage>
        <taxon>Bacteria</taxon>
        <taxon>Candidatus Woykeibacteriota</taxon>
    </lineage>
</organism>
<dbReference type="InterPro" id="IPR012657">
    <property type="entry name" value="23S_rRNA-intervening_sequence"/>
</dbReference>
<dbReference type="PANTHER" id="PTHR38471">
    <property type="entry name" value="FOUR HELIX BUNDLE PROTEIN"/>
    <property type="match status" value="1"/>
</dbReference>
<dbReference type="Pfam" id="PF05635">
    <property type="entry name" value="23S_rRNA_IVP"/>
    <property type="match status" value="1"/>
</dbReference>
<reference evidence="2 3" key="1">
    <citation type="journal article" date="2016" name="Nat. Commun.">
        <title>Thousands of microbial genomes shed light on interconnected biogeochemical processes in an aquifer system.</title>
        <authorList>
            <person name="Anantharaman K."/>
            <person name="Brown C.T."/>
            <person name="Hug L.A."/>
            <person name="Sharon I."/>
            <person name="Castelle C.J."/>
            <person name="Probst A.J."/>
            <person name="Thomas B.C."/>
            <person name="Singh A."/>
            <person name="Wilkins M.J."/>
            <person name="Karaoz U."/>
            <person name="Brodie E.L."/>
            <person name="Williams K.H."/>
            <person name="Hubbard S.S."/>
            <person name="Banfield J.F."/>
        </authorList>
    </citation>
    <scope>NUCLEOTIDE SEQUENCE [LARGE SCALE GENOMIC DNA]</scope>
</reference>
<evidence type="ECO:0008006" key="4">
    <source>
        <dbReference type="Google" id="ProtNLM"/>
    </source>
</evidence>
<dbReference type="AlphaFoldDB" id="A0A1G1W1P8"/>
<dbReference type="PIRSF" id="PIRSF035652">
    <property type="entry name" value="CHP02436"/>
    <property type="match status" value="1"/>
</dbReference>
<evidence type="ECO:0000313" key="3">
    <source>
        <dbReference type="Proteomes" id="UP000176299"/>
    </source>
</evidence>
<dbReference type="InterPro" id="IPR036583">
    <property type="entry name" value="23S_rRNA_IVS_sf"/>
</dbReference>
<dbReference type="NCBIfam" id="TIGR02436">
    <property type="entry name" value="four helix bundle protein"/>
    <property type="match status" value="1"/>
</dbReference>
<dbReference type="Proteomes" id="UP000176299">
    <property type="component" value="Unassembled WGS sequence"/>
</dbReference>
<dbReference type="EMBL" id="MHCN01000015">
    <property type="protein sequence ID" value="OGY21317.1"/>
    <property type="molecule type" value="Genomic_DNA"/>
</dbReference>
<evidence type="ECO:0000256" key="1">
    <source>
        <dbReference type="SAM" id="Coils"/>
    </source>
</evidence>
<dbReference type="SUPFAM" id="SSF158446">
    <property type="entry name" value="IVS-encoded protein-like"/>
    <property type="match status" value="1"/>
</dbReference>
<comment type="caution">
    <text evidence="2">The sequence shown here is derived from an EMBL/GenBank/DDBJ whole genome shotgun (WGS) entry which is preliminary data.</text>
</comment>